<accession>A0A2T7A888</accession>
<comment type="caution">
    <text evidence="1">The sequence shown here is derived from an EMBL/GenBank/DDBJ whole genome shotgun (WGS) entry which is preliminary data.</text>
</comment>
<organism evidence="1 2">
    <name type="scientific">Tuber borchii</name>
    <name type="common">White truffle</name>
    <dbReference type="NCBI Taxonomy" id="42251"/>
    <lineage>
        <taxon>Eukaryota</taxon>
        <taxon>Fungi</taxon>
        <taxon>Dikarya</taxon>
        <taxon>Ascomycota</taxon>
        <taxon>Pezizomycotina</taxon>
        <taxon>Pezizomycetes</taxon>
        <taxon>Pezizales</taxon>
        <taxon>Tuberaceae</taxon>
        <taxon>Tuber</taxon>
    </lineage>
</organism>
<proteinExistence type="predicted"/>
<gene>
    <name evidence="1" type="ORF">B9Z19DRAFT_1071129</name>
</gene>
<dbReference type="Proteomes" id="UP000244722">
    <property type="component" value="Unassembled WGS sequence"/>
</dbReference>
<protein>
    <submittedName>
        <fullName evidence="1">Uncharacterized protein</fullName>
    </submittedName>
</protein>
<sequence length="89" mass="9768">MTSSSLEVYRVRMPPTCMTSLKASLPTAQEPKMPITGAVPQLLAPGIRTVPYQLGDSLLTVYPDPSILERYNIAAVENQNPRKSIPVTR</sequence>
<dbReference type="AlphaFoldDB" id="A0A2T7A888"/>
<name>A0A2T7A888_TUBBO</name>
<evidence type="ECO:0000313" key="2">
    <source>
        <dbReference type="Proteomes" id="UP000244722"/>
    </source>
</evidence>
<evidence type="ECO:0000313" key="1">
    <source>
        <dbReference type="EMBL" id="PUU83933.1"/>
    </source>
</evidence>
<dbReference type="EMBL" id="NESQ01000005">
    <property type="protein sequence ID" value="PUU83933.1"/>
    <property type="molecule type" value="Genomic_DNA"/>
</dbReference>
<keyword evidence="2" id="KW-1185">Reference proteome</keyword>
<reference evidence="1 2" key="1">
    <citation type="submission" date="2017-04" db="EMBL/GenBank/DDBJ databases">
        <title>Draft genome sequence of Tuber borchii Vittad., a whitish edible truffle.</title>
        <authorList>
            <consortium name="DOE Joint Genome Institute"/>
            <person name="Murat C."/>
            <person name="Kuo A."/>
            <person name="Barry K.W."/>
            <person name="Clum A."/>
            <person name="Dockter R.B."/>
            <person name="Fauchery L."/>
            <person name="Iotti M."/>
            <person name="Kohler A."/>
            <person name="Labutti K."/>
            <person name="Lindquist E.A."/>
            <person name="Lipzen A."/>
            <person name="Ohm R.A."/>
            <person name="Wang M."/>
            <person name="Grigoriev I.V."/>
            <person name="Zambonelli A."/>
            <person name="Martin F.M."/>
        </authorList>
    </citation>
    <scope>NUCLEOTIDE SEQUENCE [LARGE SCALE GENOMIC DNA]</scope>
    <source>
        <strain evidence="1 2">Tbo3840</strain>
    </source>
</reference>